<feature type="transmembrane region" description="Helical" evidence="1">
    <location>
        <begin position="12"/>
        <end position="29"/>
    </location>
</feature>
<gene>
    <name evidence="2" type="ORF">Mame_01741</name>
</gene>
<keyword evidence="1" id="KW-0812">Transmembrane</keyword>
<evidence type="ECO:0000256" key="1">
    <source>
        <dbReference type="SAM" id="Phobius"/>
    </source>
</evidence>
<dbReference type="OrthoDB" id="7917289at2"/>
<dbReference type="AlphaFoldDB" id="A0A1U9Z065"/>
<proteinExistence type="predicted"/>
<keyword evidence="1" id="KW-1133">Transmembrane helix</keyword>
<dbReference type="EMBL" id="CP020330">
    <property type="protein sequence ID" value="AQZ51087.1"/>
    <property type="molecule type" value="Genomic_DNA"/>
</dbReference>
<evidence type="ECO:0000313" key="3">
    <source>
        <dbReference type="Proteomes" id="UP000191135"/>
    </source>
</evidence>
<dbReference type="eggNOG" id="ENOG502ZMTG">
    <property type="taxonomic scope" value="Bacteria"/>
</dbReference>
<organism evidence="2 3">
    <name type="scientific">Martelella mediterranea DSM 17316</name>
    <dbReference type="NCBI Taxonomy" id="1122214"/>
    <lineage>
        <taxon>Bacteria</taxon>
        <taxon>Pseudomonadati</taxon>
        <taxon>Pseudomonadota</taxon>
        <taxon>Alphaproteobacteria</taxon>
        <taxon>Hyphomicrobiales</taxon>
        <taxon>Aurantimonadaceae</taxon>
        <taxon>Martelella</taxon>
    </lineage>
</organism>
<evidence type="ECO:0000313" key="2">
    <source>
        <dbReference type="EMBL" id="AQZ51087.1"/>
    </source>
</evidence>
<dbReference type="STRING" id="1122214.Mame_01741"/>
<accession>A0A1U9Z065</accession>
<dbReference type="Proteomes" id="UP000191135">
    <property type="component" value="Chromosome"/>
</dbReference>
<reference evidence="2 3" key="1">
    <citation type="submission" date="2017-03" db="EMBL/GenBank/DDBJ databases">
        <title>Foreign affairs: Plasmid Transfer between Roseobacters and Rhizobia.</title>
        <authorList>
            <person name="Bartling P."/>
            <person name="Bunk B."/>
            <person name="Overmann J."/>
            <person name="Brinkmann H."/>
            <person name="Petersen J."/>
        </authorList>
    </citation>
    <scope>NUCLEOTIDE SEQUENCE [LARGE SCALE GENOMIC DNA]</scope>
    <source>
        <strain evidence="2 3">MACL11</strain>
    </source>
</reference>
<keyword evidence="3" id="KW-1185">Reference proteome</keyword>
<name>A0A1U9Z065_9HYPH</name>
<dbReference type="RefSeq" id="WP_018067493.1">
    <property type="nucleotide sequence ID" value="NZ_AQWH01000043.1"/>
</dbReference>
<keyword evidence="1" id="KW-0472">Membrane</keyword>
<feature type="transmembrane region" description="Helical" evidence="1">
    <location>
        <begin position="41"/>
        <end position="61"/>
    </location>
</feature>
<sequence length="71" mass="7859">MADQPTGNRSAIIAAALIFLGMLIGGYFLPDAVNYLAQYSVWLAVAVGIAFVLAVFLVFWLRGRYQKRHGR</sequence>
<protein>
    <submittedName>
        <fullName evidence="2">Uncharacterized protein</fullName>
    </submittedName>
</protein>
<dbReference type="KEGG" id="mmed:Mame_01741"/>